<dbReference type="Proteomes" id="UP001638806">
    <property type="component" value="Unassembled WGS sequence"/>
</dbReference>
<protein>
    <submittedName>
        <fullName evidence="1">Uncharacterized protein</fullName>
    </submittedName>
</protein>
<organism evidence="1 2">
    <name type="scientific">Purpureocillium lilacinum</name>
    <name type="common">Paecilomyces lilacinus</name>
    <dbReference type="NCBI Taxonomy" id="33203"/>
    <lineage>
        <taxon>Eukaryota</taxon>
        <taxon>Fungi</taxon>
        <taxon>Dikarya</taxon>
        <taxon>Ascomycota</taxon>
        <taxon>Pezizomycotina</taxon>
        <taxon>Sordariomycetes</taxon>
        <taxon>Hypocreomycetidae</taxon>
        <taxon>Hypocreales</taxon>
        <taxon>Ophiocordycipitaceae</taxon>
        <taxon>Purpureocillium</taxon>
    </lineage>
</organism>
<proteinExistence type="predicted"/>
<sequence>MTLVVAVVVDGMAVGREHVSQYQPASDAASVRLEHDDAVSPRRKGRRREPATKDSFKGEGPCSCPGA</sequence>
<comment type="caution">
    <text evidence="1">The sequence shown here is derived from an EMBL/GenBank/DDBJ whole genome shotgun (WGS) entry which is preliminary data.</text>
</comment>
<gene>
    <name evidence="1" type="ORF">ACCO45_006864</name>
</gene>
<reference evidence="1" key="1">
    <citation type="submission" date="2024-12" db="EMBL/GenBank/DDBJ databases">
        <title>Comparative genomics and development of molecular markers within Purpureocillium lilacinum and among Purpureocillium species.</title>
        <authorList>
            <person name="Yeh Z.-Y."/>
            <person name="Ni N.-T."/>
            <person name="Lo P.-H."/>
            <person name="Mushyakhwo K."/>
            <person name="Lin C.-F."/>
            <person name="Nai Y.-S."/>
        </authorList>
    </citation>
    <scope>NUCLEOTIDE SEQUENCE</scope>
    <source>
        <strain evidence="1">NCHU-NPUST-175</strain>
    </source>
</reference>
<name>A0ACC4DQP2_PURLI</name>
<dbReference type="EMBL" id="JBGNUJ010000006">
    <property type="protein sequence ID" value="KAL3958702.1"/>
    <property type="molecule type" value="Genomic_DNA"/>
</dbReference>
<keyword evidence="2" id="KW-1185">Reference proteome</keyword>
<evidence type="ECO:0000313" key="1">
    <source>
        <dbReference type="EMBL" id="KAL3958702.1"/>
    </source>
</evidence>
<accession>A0ACC4DQP2</accession>
<evidence type="ECO:0000313" key="2">
    <source>
        <dbReference type="Proteomes" id="UP001638806"/>
    </source>
</evidence>